<evidence type="ECO:0000256" key="9">
    <source>
        <dbReference type="ARBA" id="ARBA00023136"/>
    </source>
</evidence>
<proteinExistence type="inferred from homology"/>
<evidence type="ECO:0000256" key="5">
    <source>
        <dbReference type="ARBA" id="ARBA00022787"/>
    </source>
</evidence>
<dbReference type="Proteomes" id="UP000765509">
    <property type="component" value="Unassembled WGS sequence"/>
</dbReference>
<feature type="compositionally biased region" description="Basic and acidic residues" evidence="10">
    <location>
        <begin position="333"/>
        <end position="346"/>
    </location>
</feature>
<dbReference type="GO" id="GO:0016031">
    <property type="term" value="P:tRNA import into mitochondrion"/>
    <property type="evidence" value="ECO:0007669"/>
    <property type="project" value="TreeGrafter"/>
</dbReference>
<keyword evidence="6" id="KW-0653">Protein transport</keyword>
<feature type="region of interest" description="Disordered" evidence="10">
    <location>
        <begin position="212"/>
        <end position="401"/>
    </location>
</feature>
<dbReference type="PANTHER" id="PTHR12430:SF0">
    <property type="entry name" value="TRANSLOCASE OF OUTER MITOCHONDRIAL MEMBRANE 20"/>
    <property type="match status" value="1"/>
</dbReference>
<accession>A0A9Q3GIS6</accession>
<keyword evidence="7" id="KW-1133">Transmembrane helix</keyword>
<dbReference type="InterPro" id="IPR023392">
    <property type="entry name" value="Tom20_dom_sf"/>
</dbReference>
<dbReference type="OrthoDB" id="2154253at2759"/>
<feature type="compositionally biased region" description="Basic and acidic residues" evidence="10">
    <location>
        <begin position="243"/>
        <end position="252"/>
    </location>
</feature>
<dbReference type="AlphaFoldDB" id="A0A9Q3GIS6"/>
<keyword evidence="8" id="KW-0496">Mitochondrion</keyword>
<evidence type="ECO:0000256" key="4">
    <source>
        <dbReference type="ARBA" id="ARBA00022692"/>
    </source>
</evidence>
<evidence type="ECO:0000256" key="10">
    <source>
        <dbReference type="SAM" id="MobiDB-lite"/>
    </source>
</evidence>
<dbReference type="SUPFAM" id="SSF47157">
    <property type="entry name" value="Mitochondrial import receptor subunit Tom20"/>
    <property type="match status" value="1"/>
</dbReference>
<dbReference type="PANTHER" id="PTHR12430">
    <property type="entry name" value="MITOCHONDRIAL IMPORT RECEPTOR SUBUNIT TOM20"/>
    <property type="match status" value="1"/>
</dbReference>
<comment type="subcellular location">
    <subcellularLocation>
        <location evidence="1">Mitochondrion outer membrane</location>
        <topology evidence="1">Single-pass membrane protein</topology>
    </subcellularLocation>
</comment>
<dbReference type="PRINTS" id="PR00351">
    <property type="entry name" value="OM20RECEPTOR"/>
</dbReference>
<feature type="compositionally biased region" description="Basic and acidic residues" evidence="10">
    <location>
        <begin position="358"/>
        <end position="370"/>
    </location>
</feature>
<keyword evidence="4" id="KW-0812">Transmembrane</keyword>
<comment type="similarity">
    <text evidence="2">Belongs to the Tom20 family.</text>
</comment>
<feature type="compositionally biased region" description="Low complexity" evidence="10">
    <location>
        <begin position="213"/>
        <end position="230"/>
    </location>
</feature>
<dbReference type="Pfam" id="PF02064">
    <property type="entry name" value="MAS20"/>
    <property type="match status" value="1"/>
</dbReference>
<dbReference type="Gene3D" id="1.20.960.10">
    <property type="entry name" value="Mitochondrial outer membrane translocase complex, subunit Tom20 domain"/>
    <property type="match status" value="1"/>
</dbReference>
<feature type="compositionally biased region" description="Polar residues" evidence="10">
    <location>
        <begin position="299"/>
        <end position="317"/>
    </location>
</feature>
<dbReference type="GO" id="GO:0030150">
    <property type="term" value="P:protein import into mitochondrial matrix"/>
    <property type="evidence" value="ECO:0007669"/>
    <property type="project" value="TreeGrafter"/>
</dbReference>
<dbReference type="EMBL" id="AVOT02001917">
    <property type="protein sequence ID" value="MBW0468610.1"/>
    <property type="molecule type" value="Genomic_DNA"/>
</dbReference>
<keyword evidence="3" id="KW-0813">Transport</keyword>
<evidence type="ECO:0000256" key="8">
    <source>
        <dbReference type="ARBA" id="ARBA00023128"/>
    </source>
</evidence>
<dbReference type="GO" id="GO:0006886">
    <property type="term" value="P:intracellular protein transport"/>
    <property type="evidence" value="ECO:0007669"/>
    <property type="project" value="InterPro"/>
</dbReference>
<gene>
    <name evidence="11" type="ORF">O181_008325</name>
</gene>
<protein>
    <submittedName>
        <fullName evidence="11">Uncharacterized protein</fullName>
    </submittedName>
</protein>
<dbReference type="GO" id="GO:0006605">
    <property type="term" value="P:protein targeting"/>
    <property type="evidence" value="ECO:0007669"/>
    <property type="project" value="InterPro"/>
</dbReference>
<evidence type="ECO:0000256" key="3">
    <source>
        <dbReference type="ARBA" id="ARBA00022448"/>
    </source>
</evidence>
<dbReference type="GO" id="GO:0008320">
    <property type="term" value="F:protein transmembrane transporter activity"/>
    <property type="evidence" value="ECO:0007669"/>
    <property type="project" value="TreeGrafter"/>
</dbReference>
<dbReference type="InterPro" id="IPR002056">
    <property type="entry name" value="MAS20"/>
</dbReference>
<keyword evidence="5" id="KW-1000">Mitochondrion outer membrane</keyword>
<sequence>MYFFKFPELASRRPPFPDDDRLIGQPSERRILLELEETDIVFERTDRLITTFLSSAKMSTTRQLLSIVGVSVLTAGLGYCVYFDYKRRNDPIFRKKLLKEQRRVTKLKQAQGKSASREAEQVLAAAVAAINAEPLPTTKEGRENYFMEQVGMGETLASRMPQGAMPAAIAFFKAYKVYPSPQELMMIYQRTMPPEVFAILVEMIKQDVNQTISASKTSASTSRSRRSLSSDGPLIEEIINEEPGSKALKDNSTDPAPPSSMLSVPQSLTPSKPSGSAFNSSSNEASGHPTPTHPEDSLSHATLSENGSNTAESQTAHSFVLVDDDPSQASKAEPVEKPIDEHEVIKVESLPEEGLALSKEEVTRADDIHAGSELGDNVVTDPSIDSSNAKSAPAEDTVINA</sequence>
<name>A0A9Q3GIS6_9BASI</name>
<dbReference type="GO" id="GO:0005742">
    <property type="term" value="C:mitochondrial outer membrane translocase complex"/>
    <property type="evidence" value="ECO:0007669"/>
    <property type="project" value="InterPro"/>
</dbReference>
<evidence type="ECO:0000313" key="11">
    <source>
        <dbReference type="EMBL" id="MBW0468610.1"/>
    </source>
</evidence>
<reference evidence="11" key="1">
    <citation type="submission" date="2021-03" db="EMBL/GenBank/DDBJ databases">
        <title>Draft genome sequence of rust myrtle Austropuccinia psidii MF-1, a brazilian biotype.</title>
        <authorList>
            <person name="Quecine M.C."/>
            <person name="Pachon D.M.R."/>
            <person name="Bonatelli M.L."/>
            <person name="Correr F.H."/>
            <person name="Franceschini L.M."/>
            <person name="Leite T.F."/>
            <person name="Margarido G.R.A."/>
            <person name="Almeida C.A."/>
            <person name="Ferrarezi J.A."/>
            <person name="Labate C.A."/>
        </authorList>
    </citation>
    <scope>NUCLEOTIDE SEQUENCE</scope>
    <source>
        <strain evidence="11">MF-1</strain>
    </source>
</reference>
<evidence type="ECO:0000313" key="12">
    <source>
        <dbReference type="Proteomes" id="UP000765509"/>
    </source>
</evidence>
<comment type="caution">
    <text evidence="11">The sequence shown here is derived from an EMBL/GenBank/DDBJ whole genome shotgun (WGS) entry which is preliminary data.</text>
</comment>
<feature type="compositionally biased region" description="Polar residues" evidence="10">
    <location>
        <begin position="260"/>
        <end position="285"/>
    </location>
</feature>
<organism evidence="11 12">
    <name type="scientific">Austropuccinia psidii MF-1</name>
    <dbReference type="NCBI Taxonomy" id="1389203"/>
    <lineage>
        <taxon>Eukaryota</taxon>
        <taxon>Fungi</taxon>
        <taxon>Dikarya</taxon>
        <taxon>Basidiomycota</taxon>
        <taxon>Pucciniomycotina</taxon>
        <taxon>Pucciniomycetes</taxon>
        <taxon>Pucciniales</taxon>
        <taxon>Sphaerophragmiaceae</taxon>
        <taxon>Austropuccinia</taxon>
    </lineage>
</organism>
<evidence type="ECO:0000256" key="7">
    <source>
        <dbReference type="ARBA" id="ARBA00022989"/>
    </source>
</evidence>
<evidence type="ECO:0000256" key="2">
    <source>
        <dbReference type="ARBA" id="ARBA00005792"/>
    </source>
</evidence>
<keyword evidence="12" id="KW-1185">Reference proteome</keyword>
<evidence type="ECO:0000256" key="1">
    <source>
        <dbReference type="ARBA" id="ARBA00004572"/>
    </source>
</evidence>
<keyword evidence="9" id="KW-0472">Membrane</keyword>
<evidence type="ECO:0000256" key="6">
    <source>
        <dbReference type="ARBA" id="ARBA00022927"/>
    </source>
</evidence>
<dbReference type="GO" id="GO:0030943">
    <property type="term" value="F:mitochondrion targeting sequence binding"/>
    <property type="evidence" value="ECO:0007669"/>
    <property type="project" value="TreeGrafter"/>
</dbReference>